<dbReference type="AlphaFoldDB" id="A0A8H7SEB3"/>
<feature type="domain" description="C2H2-type" evidence="9">
    <location>
        <begin position="67"/>
        <end position="94"/>
    </location>
</feature>
<evidence type="ECO:0000256" key="8">
    <source>
        <dbReference type="SAM" id="MobiDB-lite"/>
    </source>
</evidence>
<dbReference type="PROSITE" id="PS50157">
    <property type="entry name" value="ZINC_FINGER_C2H2_2"/>
    <property type="match status" value="3"/>
</dbReference>
<keyword evidence="11" id="KW-1185">Reference proteome</keyword>
<feature type="region of interest" description="Disordered" evidence="8">
    <location>
        <begin position="1"/>
        <end position="26"/>
    </location>
</feature>
<dbReference type="GO" id="GO:0005634">
    <property type="term" value="C:nucleus"/>
    <property type="evidence" value="ECO:0007669"/>
    <property type="project" value="UniProtKB-SubCell"/>
</dbReference>
<dbReference type="Proteomes" id="UP000646827">
    <property type="component" value="Unassembled WGS sequence"/>
</dbReference>
<keyword evidence="2" id="KW-0479">Metal-binding</keyword>
<evidence type="ECO:0000256" key="5">
    <source>
        <dbReference type="ARBA" id="ARBA00022833"/>
    </source>
</evidence>
<dbReference type="OrthoDB" id="3437960at2759"/>
<dbReference type="InterPro" id="IPR013087">
    <property type="entry name" value="Znf_C2H2_type"/>
</dbReference>
<dbReference type="PANTHER" id="PTHR45718">
    <property type="entry name" value="TRANSCRIPTIONAL ACTIVATOR CUBITUS INTERRUPTUS"/>
    <property type="match status" value="1"/>
</dbReference>
<evidence type="ECO:0000256" key="2">
    <source>
        <dbReference type="ARBA" id="ARBA00022723"/>
    </source>
</evidence>
<reference evidence="10 11" key="1">
    <citation type="submission" date="2020-12" db="EMBL/GenBank/DDBJ databases">
        <title>Metabolic potential, ecology and presence of endohyphal bacteria is reflected in genomic diversity of Mucoromycotina.</title>
        <authorList>
            <person name="Muszewska A."/>
            <person name="Okrasinska A."/>
            <person name="Steczkiewicz K."/>
            <person name="Drgas O."/>
            <person name="Orlowska M."/>
            <person name="Perlinska-Lenart U."/>
            <person name="Aleksandrzak-Piekarczyk T."/>
            <person name="Szatraj K."/>
            <person name="Zielenkiewicz U."/>
            <person name="Pilsyk S."/>
            <person name="Malc E."/>
            <person name="Mieczkowski P."/>
            <person name="Kruszewska J.S."/>
            <person name="Biernat P."/>
            <person name="Pawlowska J."/>
        </authorList>
    </citation>
    <scope>NUCLEOTIDE SEQUENCE [LARGE SCALE GENOMIC DNA]</scope>
    <source>
        <strain evidence="10 11">CBS 142.35</strain>
    </source>
</reference>
<dbReference type="SUPFAM" id="SSF57667">
    <property type="entry name" value="beta-beta-alpha zinc fingers"/>
    <property type="match status" value="2"/>
</dbReference>
<feature type="compositionally biased region" description="Polar residues" evidence="8">
    <location>
        <begin position="171"/>
        <end position="190"/>
    </location>
</feature>
<dbReference type="InterPro" id="IPR056436">
    <property type="entry name" value="Znf-C2H2_ZIC1-5/GLI1-3-like"/>
</dbReference>
<dbReference type="PROSITE" id="PS00028">
    <property type="entry name" value="ZINC_FINGER_C2H2_1"/>
    <property type="match status" value="2"/>
</dbReference>
<feature type="region of interest" description="Disordered" evidence="8">
    <location>
        <begin position="115"/>
        <end position="216"/>
    </location>
</feature>
<organism evidence="10 11">
    <name type="scientific">Circinella minor</name>
    <dbReference type="NCBI Taxonomy" id="1195481"/>
    <lineage>
        <taxon>Eukaryota</taxon>
        <taxon>Fungi</taxon>
        <taxon>Fungi incertae sedis</taxon>
        <taxon>Mucoromycota</taxon>
        <taxon>Mucoromycotina</taxon>
        <taxon>Mucoromycetes</taxon>
        <taxon>Mucorales</taxon>
        <taxon>Lichtheimiaceae</taxon>
        <taxon>Circinella</taxon>
    </lineage>
</organism>
<dbReference type="InterPro" id="IPR036236">
    <property type="entry name" value="Znf_C2H2_sf"/>
</dbReference>
<feature type="region of interest" description="Disordered" evidence="8">
    <location>
        <begin position="263"/>
        <end position="322"/>
    </location>
</feature>
<feature type="compositionally biased region" description="Basic and acidic residues" evidence="8">
    <location>
        <begin position="191"/>
        <end position="205"/>
    </location>
</feature>
<evidence type="ECO:0000313" key="11">
    <source>
        <dbReference type="Proteomes" id="UP000646827"/>
    </source>
</evidence>
<comment type="caution">
    <text evidence="10">The sequence shown here is derived from an EMBL/GenBank/DDBJ whole genome shotgun (WGS) entry which is preliminary data.</text>
</comment>
<proteinExistence type="predicted"/>
<dbReference type="PANTHER" id="PTHR45718:SF4">
    <property type="entry name" value="TRANSCRIPTIONAL ACTIVATOR CUBITUS INTERRUPTUS"/>
    <property type="match status" value="1"/>
</dbReference>
<feature type="compositionally biased region" description="Low complexity" evidence="8">
    <location>
        <begin position="263"/>
        <end position="289"/>
    </location>
</feature>
<evidence type="ECO:0000313" key="10">
    <source>
        <dbReference type="EMBL" id="KAG2227732.1"/>
    </source>
</evidence>
<evidence type="ECO:0000256" key="4">
    <source>
        <dbReference type="ARBA" id="ARBA00022771"/>
    </source>
</evidence>
<keyword evidence="4 7" id="KW-0863">Zinc-finger</keyword>
<dbReference type="Gene3D" id="3.30.160.60">
    <property type="entry name" value="Classic Zinc Finger"/>
    <property type="match status" value="2"/>
</dbReference>
<keyword evidence="5" id="KW-0862">Zinc</keyword>
<dbReference type="GO" id="GO:0008270">
    <property type="term" value="F:zinc ion binding"/>
    <property type="evidence" value="ECO:0007669"/>
    <property type="project" value="UniProtKB-KW"/>
</dbReference>
<dbReference type="InterPro" id="IPR043359">
    <property type="entry name" value="GLI-like"/>
</dbReference>
<evidence type="ECO:0000256" key="1">
    <source>
        <dbReference type="ARBA" id="ARBA00004123"/>
    </source>
</evidence>
<dbReference type="Pfam" id="PF23561">
    <property type="entry name" value="zf-C2H2_15"/>
    <property type="match status" value="1"/>
</dbReference>
<feature type="domain" description="C2H2-type" evidence="9">
    <location>
        <begin position="95"/>
        <end position="125"/>
    </location>
</feature>
<dbReference type="EMBL" id="JAEPRB010000005">
    <property type="protein sequence ID" value="KAG2227732.1"/>
    <property type="molecule type" value="Genomic_DNA"/>
</dbReference>
<evidence type="ECO:0000259" key="9">
    <source>
        <dbReference type="PROSITE" id="PS50157"/>
    </source>
</evidence>
<protein>
    <recommendedName>
        <fullName evidence="9">C2H2-type domain-containing protein</fullName>
    </recommendedName>
</protein>
<evidence type="ECO:0000256" key="3">
    <source>
        <dbReference type="ARBA" id="ARBA00022737"/>
    </source>
</evidence>
<keyword evidence="3" id="KW-0677">Repeat</keyword>
<comment type="subcellular location">
    <subcellularLocation>
        <location evidence="1">Nucleus</location>
    </subcellularLocation>
</comment>
<dbReference type="GO" id="GO:0000978">
    <property type="term" value="F:RNA polymerase II cis-regulatory region sequence-specific DNA binding"/>
    <property type="evidence" value="ECO:0007669"/>
    <property type="project" value="TreeGrafter"/>
</dbReference>
<evidence type="ECO:0000256" key="7">
    <source>
        <dbReference type="PROSITE-ProRule" id="PRU00042"/>
    </source>
</evidence>
<feature type="domain" description="C2H2-type" evidence="9">
    <location>
        <begin position="29"/>
        <end position="59"/>
    </location>
</feature>
<dbReference type="GO" id="GO:0000981">
    <property type="term" value="F:DNA-binding transcription factor activity, RNA polymerase II-specific"/>
    <property type="evidence" value="ECO:0007669"/>
    <property type="project" value="TreeGrafter"/>
</dbReference>
<feature type="compositionally biased region" description="Acidic residues" evidence="8">
    <location>
        <begin position="293"/>
        <end position="322"/>
    </location>
</feature>
<keyword evidence="6" id="KW-0539">Nucleus</keyword>
<sequence length="322" mass="36222">MSLQAPPLVPTLAVKDTPDGENHSNDSTLSCHWRDCHRRFPDHSALAGHLSEDHVGWKRPEYFCDWADCSRRGVKCHSRFALMMHLRIHTGEKPFACDYPGCDQAFGRHDALVRHKKTDHEQAQQAQPTTSTSQQVGSTHLPLSSSHQTSTTSLSRKSEGKQSSSKRRKLAQQQAGGLSSSTPNLASMNNNRERRTSVSDDEDRHHNHHHTALTKSEKYKLAKAKLRYILRENELLNDEWATTQKKLKRLQTERKVLLEVLMGNNNSNNNNNNTDNNNNNNNTSGNTGSAIEDVGDLSDDNDDIDIDSQDGLEENDEIDTLP</sequence>
<evidence type="ECO:0000256" key="6">
    <source>
        <dbReference type="ARBA" id="ARBA00023242"/>
    </source>
</evidence>
<gene>
    <name evidence="10" type="ORF">INT45_004774</name>
</gene>
<feature type="compositionally biased region" description="Low complexity" evidence="8">
    <location>
        <begin position="123"/>
        <end position="155"/>
    </location>
</feature>
<accession>A0A8H7SEB3</accession>
<dbReference type="SMART" id="SM00355">
    <property type="entry name" value="ZnF_C2H2"/>
    <property type="match status" value="3"/>
</dbReference>
<name>A0A8H7SEB3_9FUNG</name>